<proteinExistence type="inferred from homology"/>
<reference evidence="10 11" key="1">
    <citation type="submission" date="2019-05" db="EMBL/GenBank/DDBJ databases">
        <title>Another draft genome of Portunus trituberculatus and its Hox gene families provides insights of decapod evolution.</title>
        <authorList>
            <person name="Jeong J.-H."/>
            <person name="Song I."/>
            <person name="Kim S."/>
            <person name="Choi T."/>
            <person name="Kim D."/>
            <person name="Ryu S."/>
            <person name="Kim W."/>
        </authorList>
    </citation>
    <scope>NUCLEOTIDE SEQUENCE [LARGE SCALE GENOMIC DNA]</scope>
    <source>
        <tissue evidence="10">Muscle</tissue>
    </source>
</reference>
<comment type="similarity">
    <text evidence="2">Belongs to the dpy-19 family.</text>
</comment>
<dbReference type="GO" id="GO:0000030">
    <property type="term" value="F:mannosyltransferase activity"/>
    <property type="evidence" value="ECO:0007669"/>
    <property type="project" value="TreeGrafter"/>
</dbReference>
<dbReference type="PANTHER" id="PTHR31488">
    <property type="entry name" value="DPY-19-LIKE 1, LIKE (H. SAPIENS)"/>
    <property type="match status" value="1"/>
</dbReference>
<name>A0A5B7EN08_PORTR</name>
<dbReference type="OrthoDB" id="6019623at2759"/>
<protein>
    <submittedName>
        <fullName evidence="10">Putative C-mannosyltransferase DPY19L3</fullName>
    </submittedName>
</protein>
<accession>A0A5B7EN08</accession>
<feature type="compositionally biased region" description="Basic and acidic residues" evidence="8">
    <location>
        <begin position="139"/>
        <end position="149"/>
    </location>
</feature>
<dbReference type="InterPro" id="IPR018732">
    <property type="entry name" value="Dpy-19/Dpy-19-like"/>
</dbReference>
<dbReference type="AlphaFoldDB" id="A0A5B7EN08"/>
<feature type="region of interest" description="Disordered" evidence="8">
    <location>
        <begin position="91"/>
        <end position="161"/>
    </location>
</feature>
<feature type="compositionally biased region" description="Acidic residues" evidence="8">
    <location>
        <begin position="100"/>
        <end position="138"/>
    </location>
</feature>
<evidence type="ECO:0000256" key="7">
    <source>
        <dbReference type="ARBA" id="ARBA00023136"/>
    </source>
</evidence>
<evidence type="ECO:0000256" key="9">
    <source>
        <dbReference type="SAM" id="Phobius"/>
    </source>
</evidence>
<dbReference type="GO" id="GO:0005637">
    <property type="term" value="C:nuclear inner membrane"/>
    <property type="evidence" value="ECO:0007669"/>
    <property type="project" value="TreeGrafter"/>
</dbReference>
<feature type="transmembrane region" description="Helical" evidence="9">
    <location>
        <begin position="333"/>
        <end position="351"/>
    </location>
</feature>
<keyword evidence="4 10" id="KW-0808">Transferase</keyword>
<organism evidence="10 11">
    <name type="scientific">Portunus trituberculatus</name>
    <name type="common">Swimming crab</name>
    <name type="synonym">Neptunus trituberculatus</name>
    <dbReference type="NCBI Taxonomy" id="210409"/>
    <lineage>
        <taxon>Eukaryota</taxon>
        <taxon>Metazoa</taxon>
        <taxon>Ecdysozoa</taxon>
        <taxon>Arthropoda</taxon>
        <taxon>Crustacea</taxon>
        <taxon>Multicrustacea</taxon>
        <taxon>Malacostraca</taxon>
        <taxon>Eumalacostraca</taxon>
        <taxon>Eucarida</taxon>
        <taxon>Decapoda</taxon>
        <taxon>Pleocyemata</taxon>
        <taxon>Brachyura</taxon>
        <taxon>Eubrachyura</taxon>
        <taxon>Portunoidea</taxon>
        <taxon>Portunidae</taxon>
        <taxon>Portuninae</taxon>
        <taxon>Portunus</taxon>
    </lineage>
</organism>
<keyword evidence="11" id="KW-1185">Reference proteome</keyword>
<keyword evidence="6 9" id="KW-1133">Transmembrane helix</keyword>
<dbReference type="PANTHER" id="PTHR31488:SF3">
    <property type="entry name" value="C-MANNOSYLTRANSFERASE DPY19L3"/>
    <property type="match status" value="1"/>
</dbReference>
<keyword evidence="5 9" id="KW-0812">Transmembrane</keyword>
<comment type="caution">
    <text evidence="10">The sequence shown here is derived from an EMBL/GenBank/DDBJ whole genome shotgun (WGS) entry which is preliminary data.</text>
</comment>
<dbReference type="EMBL" id="VSRR010003135">
    <property type="protein sequence ID" value="MPC34805.1"/>
    <property type="molecule type" value="Genomic_DNA"/>
</dbReference>
<evidence type="ECO:0000256" key="3">
    <source>
        <dbReference type="ARBA" id="ARBA00022676"/>
    </source>
</evidence>
<dbReference type="Proteomes" id="UP000324222">
    <property type="component" value="Unassembled WGS sequence"/>
</dbReference>
<evidence type="ECO:0000313" key="10">
    <source>
        <dbReference type="EMBL" id="MPC34805.1"/>
    </source>
</evidence>
<dbReference type="Pfam" id="PF10034">
    <property type="entry name" value="Dpy19"/>
    <property type="match status" value="1"/>
</dbReference>
<evidence type="ECO:0000313" key="11">
    <source>
        <dbReference type="Proteomes" id="UP000324222"/>
    </source>
</evidence>
<evidence type="ECO:0000256" key="1">
    <source>
        <dbReference type="ARBA" id="ARBA00004141"/>
    </source>
</evidence>
<evidence type="ECO:0000256" key="4">
    <source>
        <dbReference type="ARBA" id="ARBA00022679"/>
    </source>
</evidence>
<keyword evidence="7 9" id="KW-0472">Membrane</keyword>
<evidence type="ECO:0000256" key="2">
    <source>
        <dbReference type="ARBA" id="ARBA00008744"/>
    </source>
</evidence>
<keyword evidence="3 10" id="KW-0328">Glycosyltransferase</keyword>
<sequence>MRKCWSSCVMVAKEVTGETRGVTLADESRKYTGCHVSHHWKAVCFARGSIWLSFKRLNTRLKTQEGLKPNISAVPQADSLTCGAGRQRQLPHALLHTEMDKEEEEEEEDTEMEEESTDEQVSDEISTESSENEEDDKENVEVKDTHTEAVEGDNMSGGSKPRSVVEALNDYLESIFSTEEEQDEEIEEELTAMYRLLWRILSATVGIIAVVVTVTKYPQYLDILHENKLWFSNIKEVEREISFRTEQGLYYSYYKQLIEAPTWIQGYQQLLRDNATEHGRTINIVHRFNILPEMIISIVYRWLSPEEAPSVFYVSSVFLLHGVYGATLYITSWLLSDSVLAGMISVTLFIIHR</sequence>
<comment type="subcellular location">
    <subcellularLocation>
        <location evidence="1">Membrane</location>
        <topology evidence="1">Multi-pass membrane protein</topology>
    </subcellularLocation>
</comment>
<evidence type="ECO:0000256" key="5">
    <source>
        <dbReference type="ARBA" id="ARBA00022692"/>
    </source>
</evidence>
<evidence type="ECO:0000256" key="6">
    <source>
        <dbReference type="ARBA" id="ARBA00022989"/>
    </source>
</evidence>
<gene>
    <name evidence="10" type="primary">DPY19L3_0</name>
    <name evidence="10" type="ORF">E2C01_028207</name>
</gene>
<feature type="transmembrane region" description="Helical" evidence="9">
    <location>
        <begin position="196"/>
        <end position="215"/>
    </location>
</feature>
<evidence type="ECO:0000256" key="8">
    <source>
        <dbReference type="SAM" id="MobiDB-lite"/>
    </source>
</evidence>